<evidence type="ECO:0000256" key="2">
    <source>
        <dbReference type="ARBA" id="ARBA00022679"/>
    </source>
</evidence>
<organism evidence="5 6">
    <name type="scientific">Hibiscus syriacus</name>
    <name type="common">Rose of Sharon</name>
    <dbReference type="NCBI Taxonomy" id="106335"/>
    <lineage>
        <taxon>Eukaryota</taxon>
        <taxon>Viridiplantae</taxon>
        <taxon>Streptophyta</taxon>
        <taxon>Embryophyta</taxon>
        <taxon>Tracheophyta</taxon>
        <taxon>Spermatophyta</taxon>
        <taxon>Magnoliopsida</taxon>
        <taxon>eudicotyledons</taxon>
        <taxon>Gunneridae</taxon>
        <taxon>Pentapetalae</taxon>
        <taxon>rosids</taxon>
        <taxon>malvids</taxon>
        <taxon>Malvales</taxon>
        <taxon>Malvaceae</taxon>
        <taxon>Malvoideae</taxon>
        <taxon>Hibiscus</taxon>
    </lineage>
</organism>
<dbReference type="SUPFAM" id="SSF53335">
    <property type="entry name" value="S-adenosyl-L-methionine-dependent methyltransferases"/>
    <property type="match status" value="2"/>
</dbReference>
<keyword evidence="3" id="KW-0479">Metal-binding</keyword>
<keyword evidence="6" id="KW-1185">Reference proteome</keyword>
<evidence type="ECO:0000313" key="5">
    <source>
        <dbReference type="EMBL" id="KAE8716883.1"/>
    </source>
</evidence>
<dbReference type="Pfam" id="PF03492">
    <property type="entry name" value="Methyltransf_7"/>
    <property type="match status" value="2"/>
</dbReference>
<name>A0A6A3BK02_HIBSY</name>
<comment type="caution">
    <text evidence="5">The sequence shown here is derived from an EMBL/GenBank/DDBJ whole genome shotgun (WGS) entry which is preliminary data.</text>
</comment>
<reference evidence="5" key="1">
    <citation type="submission" date="2019-09" db="EMBL/GenBank/DDBJ databases">
        <title>Draft genome information of white flower Hibiscus syriacus.</title>
        <authorList>
            <person name="Kim Y.-M."/>
        </authorList>
    </citation>
    <scope>NUCLEOTIDE SEQUENCE [LARGE SCALE GENOMIC DNA]</scope>
    <source>
        <strain evidence="5">YM2019G1</strain>
    </source>
</reference>
<proteinExistence type="predicted"/>
<dbReference type="Gene3D" id="1.10.1200.270">
    <property type="entry name" value="Methyltransferase, alpha-helical capping domain"/>
    <property type="match status" value="1"/>
</dbReference>
<dbReference type="Proteomes" id="UP000436088">
    <property type="component" value="Unassembled WGS sequence"/>
</dbReference>
<dbReference type="EMBL" id="VEPZ02000841">
    <property type="protein sequence ID" value="KAE8716883.1"/>
    <property type="molecule type" value="Genomic_DNA"/>
</dbReference>
<dbReference type="PANTHER" id="PTHR31009">
    <property type="entry name" value="S-ADENOSYL-L-METHIONINE:CARBOXYL METHYLTRANSFERASE FAMILY PROTEIN"/>
    <property type="match status" value="1"/>
</dbReference>
<dbReference type="InterPro" id="IPR005299">
    <property type="entry name" value="MeTrfase_7"/>
</dbReference>
<dbReference type="AlphaFoldDB" id="A0A6A3BK02"/>
<dbReference type="InterPro" id="IPR029063">
    <property type="entry name" value="SAM-dependent_MTases_sf"/>
</dbReference>
<sequence length="553" mass="61679">MPPSTDCLKIADLCCSAGPNTLLVLSEIIDIIDETCRKQSPPCVQVFLNDLPGNDFNAIFNLSLPSFYERLEGDKGKRFSNKCFVSGVQGLSSADFSHLIACTSLFFLCHHVDLQGAALNKGNICVAKTSPPAVFEAYFKQFKRDFAQFLRCRAGEIVPGGRMLLTTMGSIKSSDPLTIILNPEDNDMMCLISMVHGLIEEQKLESFDLPYYAASREEIKSVIEAQGSFELQKMEVFKMDWDDCIKKGDVNQVLDESARTAIIAKNIRAVGEPILSSNFGEDIMDELFRRFEGVVFDYMESHKSLMDTLSIMEIEQFLHMNGGDGKTSYANNSAIQKQGMYKAKPMLEDSIKMLFGNNNFPKCLKVADLGCSSGPNTLLLVQEILDVVDETCCCLNHKAPVFQVFLNDLPGNDFNAVFRSLPSFTTRLMEEKGSNFGPCFIAAMPGTFYGRLFPNNFLHFVHSSYIFISDIREHLHGEDKSPQRAQNLLQHFRAGLQAVSRIARFEEMVPGGHMVLTIVGSEIRTSSSKTCTVWELEKERGQCTTIALSMIKA</sequence>
<keyword evidence="2" id="KW-0808">Transferase</keyword>
<accession>A0A6A3BK02</accession>
<evidence type="ECO:0000313" key="6">
    <source>
        <dbReference type="Proteomes" id="UP000436088"/>
    </source>
</evidence>
<gene>
    <name evidence="5" type="ORF">F3Y22_tig00110108pilonHSYRG00087</name>
</gene>
<keyword evidence="4" id="KW-0460">Magnesium</keyword>
<dbReference type="Gene3D" id="3.40.50.150">
    <property type="entry name" value="Vaccinia Virus protein VP39"/>
    <property type="match status" value="2"/>
</dbReference>
<keyword evidence="1" id="KW-0489">Methyltransferase</keyword>
<evidence type="ECO:0000256" key="1">
    <source>
        <dbReference type="ARBA" id="ARBA00022603"/>
    </source>
</evidence>
<evidence type="ECO:0000256" key="4">
    <source>
        <dbReference type="ARBA" id="ARBA00022842"/>
    </source>
</evidence>
<dbReference type="GO" id="GO:0008168">
    <property type="term" value="F:methyltransferase activity"/>
    <property type="evidence" value="ECO:0007669"/>
    <property type="project" value="UniProtKB-KW"/>
</dbReference>
<protein>
    <submittedName>
        <fullName evidence="5">Theobromine synthase 2</fullName>
    </submittedName>
</protein>
<evidence type="ECO:0000256" key="3">
    <source>
        <dbReference type="ARBA" id="ARBA00022723"/>
    </source>
</evidence>
<dbReference type="GO" id="GO:0046872">
    <property type="term" value="F:metal ion binding"/>
    <property type="evidence" value="ECO:0007669"/>
    <property type="project" value="UniProtKB-KW"/>
</dbReference>
<dbReference type="InterPro" id="IPR042086">
    <property type="entry name" value="MeTrfase_capping"/>
</dbReference>
<dbReference type="GO" id="GO:0032259">
    <property type="term" value="P:methylation"/>
    <property type="evidence" value="ECO:0007669"/>
    <property type="project" value="UniProtKB-KW"/>
</dbReference>